<gene>
    <name evidence="1" type="ORF">Mterra_01760</name>
</gene>
<evidence type="ECO:0000313" key="1">
    <source>
        <dbReference type="EMBL" id="RIH85271.1"/>
    </source>
</evidence>
<comment type="caution">
    <text evidence="1">The sequence shown here is derived from an EMBL/GenBank/DDBJ whole genome shotgun (WGS) entry which is preliminary data.</text>
</comment>
<dbReference type="PROSITE" id="PS00018">
    <property type="entry name" value="EF_HAND_1"/>
    <property type="match status" value="1"/>
</dbReference>
<dbReference type="Proteomes" id="UP000265715">
    <property type="component" value="Unassembled WGS sequence"/>
</dbReference>
<protein>
    <recommendedName>
        <fullName evidence="3">Carboxypeptidase regulatory-like domain protein</fullName>
    </recommendedName>
</protein>
<evidence type="ECO:0000313" key="2">
    <source>
        <dbReference type="Proteomes" id="UP000265715"/>
    </source>
</evidence>
<dbReference type="InterPro" id="IPR018247">
    <property type="entry name" value="EF_Hand_1_Ca_BS"/>
</dbReference>
<name>A0A399EST7_9DEIN</name>
<dbReference type="EMBL" id="QXDL01000061">
    <property type="protein sequence ID" value="RIH85271.1"/>
    <property type="molecule type" value="Genomic_DNA"/>
</dbReference>
<sequence length="136" mass="13127">MAGVLAACGGGGGASGGEIQGSVRAPAGGSAAGSRVIACFVEGNQCNAQSPNTRATVVGANGAYNLSLAAGQYVVLAIKDVDGSGSLTAGDYGGIYTEGGKVVAVSPPKAGVNIQMEVLTEDSGLRAQGLEGIPSR</sequence>
<accession>A0A399EST7</accession>
<dbReference type="AlphaFoldDB" id="A0A399EST7"/>
<proteinExistence type="predicted"/>
<organism evidence="1 2">
    <name type="scientific">Calidithermus terrae</name>
    <dbReference type="NCBI Taxonomy" id="1408545"/>
    <lineage>
        <taxon>Bacteria</taxon>
        <taxon>Thermotogati</taxon>
        <taxon>Deinococcota</taxon>
        <taxon>Deinococci</taxon>
        <taxon>Thermales</taxon>
        <taxon>Thermaceae</taxon>
        <taxon>Calidithermus</taxon>
    </lineage>
</organism>
<keyword evidence="2" id="KW-1185">Reference proteome</keyword>
<reference evidence="1 2" key="1">
    <citation type="submission" date="2018-08" db="EMBL/GenBank/DDBJ databases">
        <title>Meiothermus terrae DSM 26712 genome sequencing project.</title>
        <authorList>
            <person name="Da Costa M.S."/>
            <person name="Albuquerque L."/>
            <person name="Raposo P."/>
            <person name="Froufe H.J.C."/>
            <person name="Barroso C.S."/>
            <person name="Egas C."/>
        </authorList>
    </citation>
    <scope>NUCLEOTIDE SEQUENCE [LARGE SCALE GENOMIC DNA]</scope>
    <source>
        <strain evidence="1 2">DSM 26712</strain>
    </source>
</reference>
<evidence type="ECO:0008006" key="3">
    <source>
        <dbReference type="Google" id="ProtNLM"/>
    </source>
</evidence>